<accession>A0AAE3QUB8</accession>
<evidence type="ECO:0000259" key="6">
    <source>
        <dbReference type="PROSITE" id="PS51007"/>
    </source>
</evidence>
<dbReference type="PANTHER" id="PTHR46580">
    <property type="entry name" value="SENSOR KINASE-RELATED"/>
    <property type="match status" value="1"/>
</dbReference>
<sequence>MRFINITIFACVIILISVSISSFQTIQQTTLDNGQTLYFSHCGSCHMLPKPSSLTKQIWEFRVLPVMASRMGIIYPGFDPLKGLTPEEKEIVATSNIIPKQPVLTQEEWNQLSQYIIRNAPDEVPVDKNRLTRNTPLEQFVRKDISLQDNLPSLITGLKYNNETHSIWIGDNYQKVYNWQWNQGVTYSMTTQSPVVDFTFYQNVTYLTEIGKLFPTELNTGSINLLARDKDSIWLPSLHRPVHTQIEDLNNDGIPEIVVCKFGNKIGSLSVYTQHTSDKVYTEQVLLNIPGAIKCFIQDMDGDGEKDIVAMFAQGDESVYIFQQKEDLQFKAKRVLRFPPHFGTTDMVLIDFNKDGLTDIITAHGDNADHSPILKAFHGIRIHLNRGNGKFDEKYFYPVYGSTKVIADDFDKDGDIDIALTAFFPDYNELLNESFVYLENTSRGDHIQFTSFTHQSDLPVKSLTLEKGDIDQDGDMDILLGLFAQTPGGVPDYLDQQWKSSKTGLILFMNQHDQLHK</sequence>
<dbReference type="GO" id="GO:0046872">
    <property type="term" value="F:metal ion binding"/>
    <property type="evidence" value="ECO:0007669"/>
    <property type="project" value="UniProtKB-KW"/>
</dbReference>
<keyword evidence="3" id="KW-0732">Signal</keyword>
<organism evidence="7 8">
    <name type="scientific">Xanthocytophaga flava</name>
    <dbReference type="NCBI Taxonomy" id="3048013"/>
    <lineage>
        <taxon>Bacteria</taxon>
        <taxon>Pseudomonadati</taxon>
        <taxon>Bacteroidota</taxon>
        <taxon>Cytophagia</taxon>
        <taxon>Cytophagales</taxon>
        <taxon>Rhodocytophagaceae</taxon>
        <taxon>Xanthocytophaga</taxon>
    </lineage>
</organism>
<keyword evidence="1 5" id="KW-0349">Heme</keyword>
<dbReference type="Gene3D" id="2.130.10.130">
    <property type="entry name" value="Integrin alpha, N-terminal"/>
    <property type="match status" value="1"/>
</dbReference>
<name>A0AAE3QUB8_9BACT</name>
<dbReference type="InterPro" id="IPR028994">
    <property type="entry name" value="Integrin_alpha_N"/>
</dbReference>
<reference evidence="7" key="1">
    <citation type="submission" date="2023-05" db="EMBL/GenBank/DDBJ databases">
        <authorList>
            <person name="Zhang X."/>
        </authorList>
    </citation>
    <scope>NUCLEOTIDE SEQUENCE</scope>
    <source>
        <strain evidence="7">YF14B1</strain>
    </source>
</reference>
<dbReference type="Proteomes" id="UP001241110">
    <property type="component" value="Unassembled WGS sequence"/>
</dbReference>
<dbReference type="PROSITE" id="PS51007">
    <property type="entry name" value="CYTC"/>
    <property type="match status" value="1"/>
</dbReference>
<keyword evidence="4 5" id="KW-0408">Iron</keyword>
<dbReference type="GO" id="GO:0020037">
    <property type="term" value="F:heme binding"/>
    <property type="evidence" value="ECO:0007669"/>
    <property type="project" value="InterPro"/>
</dbReference>
<dbReference type="EMBL" id="JASJOS010000011">
    <property type="protein sequence ID" value="MDJ1483385.1"/>
    <property type="molecule type" value="Genomic_DNA"/>
</dbReference>
<evidence type="ECO:0000256" key="4">
    <source>
        <dbReference type="ARBA" id="ARBA00023004"/>
    </source>
</evidence>
<dbReference type="Pfam" id="PF13517">
    <property type="entry name" value="FG-GAP_3"/>
    <property type="match status" value="1"/>
</dbReference>
<keyword evidence="2 5" id="KW-0479">Metal-binding</keyword>
<feature type="domain" description="Cytochrome c" evidence="6">
    <location>
        <begin position="29"/>
        <end position="120"/>
    </location>
</feature>
<dbReference type="InterPro" id="IPR013517">
    <property type="entry name" value="FG-GAP"/>
</dbReference>
<dbReference type="SUPFAM" id="SSF46626">
    <property type="entry name" value="Cytochrome c"/>
    <property type="match status" value="1"/>
</dbReference>
<evidence type="ECO:0000256" key="3">
    <source>
        <dbReference type="ARBA" id="ARBA00022729"/>
    </source>
</evidence>
<dbReference type="GO" id="GO:0009055">
    <property type="term" value="F:electron transfer activity"/>
    <property type="evidence" value="ECO:0007669"/>
    <property type="project" value="InterPro"/>
</dbReference>
<protein>
    <submittedName>
        <fullName evidence="7">VCBS repeat-containing protein</fullName>
    </submittedName>
</protein>
<evidence type="ECO:0000256" key="5">
    <source>
        <dbReference type="PROSITE-ProRule" id="PRU00433"/>
    </source>
</evidence>
<dbReference type="AlphaFoldDB" id="A0AAE3QUB8"/>
<gene>
    <name evidence="7" type="ORF">QNI16_22995</name>
</gene>
<dbReference type="RefSeq" id="WP_313983160.1">
    <property type="nucleotide sequence ID" value="NZ_JASJOS010000011.1"/>
</dbReference>
<dbReference type="SUPFAM" id="SSF69318">
    <property type="entry name" value="Integrin alpha N-terminal domain"/>
    <property type="match status" value="1"/>
</dbReference>
<comment type="caution">
    <text evidence="7">The sequence shown here is derived from an EMBL/GenBank/DDBJ whole genome shotgun (WGS) entry which is preliminary data.</text>
</comment>
<dbReference type="PANTHER" id="PTHR46580:SF4">
    <property type="entry name" value="ATP_GTP-BINDING PROTEIN"/>
    <property type="match status" value="1"/>
</dbReference>
<dbReference type="InterPro" id="IPR036909">
    <property type="entry name" value="Cyt_c-like_dom_sf"/>
</dbReference>
<proteinExistence type="predicted"/>
<evidence type="ECO:0000256" key="2">
    <source>
        <dbReference type="ARBA" id="ARBA00022723"/>
    </source>
</evidence>
<evidence type="ECO:0000313" key="8">
    <source>
        <dbReference type="Proteomes" id="UP001241110"/>
    </source>
</evidence>
<evidence type="ECO:0000256" key="1">
    <source>
        <dbReference type="ARBA" id="ARBA00022617"/>
    </source>
</evidence>
<evidence type="ECO:0000313" key="7">
    <source>
        <dbReference type="EMBL" id="MDJ1483385.1"/>
    </source>
</evidence>
<dbReference type="InterPro" id="IPR009056">
    <property type="entry name" value="Cyt_c-like_dom"/>
</dbReference>